<dbReference type="AlphaFoldDB" id="A0AAD3SF02"/>
<dbReference type="InterPro" id="IPR019448">
    <property type="entry name" value="NT-C2"/>
</dbReference>
<feature type="domain" description="C2 NT-type" evidence="3">
    <location>
        <begin position="6"/>
        <end position="141"/>
    </location>
</feature>
<dbReference type="PANTHER" id="PTHR34452">
    <property type="entry name" value="MYOSIN HEAVY CHAIN-RELATED PROTEIN"/>
    <property type="match status" value="1"/>
</dbReference>
<evidence type="ECO:0000313" key="5">
    <source>
        <dbReference type="Proteomes" id="UP001279734"/>
    </source>
</evidence>
<dbReference type="Proteomes" id="UP001279734">
    <property type="component" value="Unassembled WGS sequence"/>
</dbReference>
<feature type="region of interest" description="Disordered" evidence="2">
    <location>
        <begin position="148"/>
        <end position="221"/>
    </location>
</feature>
<name>A0AAD3SF02_NEPGR</name>
<accession>A0AAD3SF02</accession>
<feature type="compositionally biased region" description="Low complexity" evidence="2">
    <location>
        <begin position="201"/>
        <end position="216"/>
    </location>
</feature>
<protein>
    <recommendedName>
        <fullName evidence="3">C2 NT-type domain-containing protein</fullName>
    </recommendedName>
</protein>
<dbReference type="PANTHER" id="PTHR34452:SF7">
    <property type="entry name" value="MYOSIN HEAVY CHAIN-RELATED PROTEIN"/>
    <property type="match status" value="1"/>
</dbReference>
<feature type="coiled-coil region" evidence="1">
    <location>
        <begin position="1092"/>
        <end position="1126"/>
    </location>
</feature>
<evidence type="ECO:0000256" key="2">
    <source>
        <dbReference type="SAM" id="MobiDB-lite"/>
    </source>
</evidence>
<organism evidence="4 5">
    <name type="scientific">Nepenthes gracilis</name>
    <name type="common">Slender pitcher plant</name>
    <dbReference type="NCBI Taxonomy" id="150966"/>
    <lineage>
        <taxon>Eukaryota</taxon>
        <taxon>Viridiplantae</taxon>
        <taxon>Streptophyta</taxon>
        <taxon>Embryophyta</taxon>
        <taxon>Tracheophyta</taxon>
        <taxon>Spermatophyta</taxon>
        <taxon>Magnoliopsida</taxon>
        <taxon>eudicotyledons</taxon>
        <taxon>Gunneridae</taxon>
        <taxon>Pentapetalae</taxon>
        <taxon>Caryophyllales</taxon>
        <taxon>Nepenthaceae</taxon>
        <taxon>Nepenthes</taxon>
    </lineage>
</organism>
<feature type="coiled-coil region" evidence="1">
    <location>
        <begin position="779"/>
        <end position="922"/>
    </location>
</feature>
<reference evidence="4" key="1">
    <citation type="submission" date="2023-05" db="EMBL/GenBank/DDBJ databases">
        <title>Nepenthes gracilis genome sequencing.</title>
        <authorList>
            <person name="Fukushima K."/>
        </authorList>
    </citation>
    <scope>NUCLEOTIDE SEQUENCE</scope>
    <source>
        <strain evidence="4">SING2019-196</strain>
    </source>
</reference>
<evidence type="ECO:0000259" key="3">
    <source>
        <dbReference type="PROSITE" id="PS51840"/>
    </source>
</evidence>
<dbReference type="PROSITE" id="PS51840">
    <property type="entry name" value="C2_NT"/>
    <property type="match status" value="1"/>
</dbReference>
<evidence type="ECO:0000256" key="1">
    <source>
        <dbReference type="SAM" id="Coils"/>
    </source>
</evidence>
<keyword evidence="5" id="KW-1185">Reference proteome</keyword>
<keyword evidence="1" id="KW-0175">Coiled coil</keyword>
<proteinExistence type="predicted"/>
<gene>
    <name evidence="4" type="ORF">Nepgr_011248</name>
</gene>
<dbReference type="Pfam" id="PF10358">
    <property type="entry name" value="NT-C2"/>
    <property type="match status" value="1"/>
</dbReference>
<dbReference type="EMBL" id="BSYO01000009">
    <property type="protein sequence ID" value="GMH09407.1"/>
    <property type="molecule type" value="Genomic_DNA"/>
</dbReference>
<feature type="coiled-coil region" evidence="1">
    <location>
        <begin position="458"/>
        <end position="715"/>
    </location>
</feature>
<sequence>MFKSARWRGEKNKITAVFKLRFHSTQVTQIGGKALILSVIPAANGKPTAIIEKSTIRDGCCYWENPVYETVKFVQDAKTGKFHDRIYNFIITIGSPTSSLVGEASVNIADYANTTSAATVSFPFKSSISEGVLHVSIQRVQENDCQRDLHETKVENTESGNKTLKRYFSNGDAEEGTKTNSTEDEPLRKTMSGLNGNSRASSGSDITLSSSGSSSGLNTPRELAVKNNDTMNASNYQVQHRVQWEWPLNTADDSTRDDTTNSSRDAFVIGRSPLALDNSVEKLKSDLVVFARNAEVSELELQSLRKQIVKESKRGQDLLREVSGLKDERDALKEECDKLKASQKWGDEMKVGSSPWALLEEIKLELNHEKDLNVNLRLQLQKTQESNSQLVIAVQDLEHMLEQIDRGDSDPSTKKRAEELKERIPWCQSDDDEEQKALEDLVKQHTNAKEAYLLEQKIMDLCSEIEIYRRDKDELEMQMEQLALDYEILKQENHAISYKLEQSQLQDQLKLQYECSSSYATIHELEIQIENLENELNKQSNDFSHSMATIKELESHIKNLEEELEKQAQGFVADLQAVTRAKVEQELEIEKLENELEKQSKEISDSEVTIRELESHIQNLEENLMIQTRGFEADLGAVTHAKLEQGLKIENLENELNNQSKEFSDSLATIKELEVHIQNLEEAIEKQAQGFEADLEALTRNKVEQEQRAIRAEESLRLTRWKNVNTAERLQEEFKRLYFYLQMQSTFEANDKAATKAMAEASALRLRNSHLEEMLQKDADELQLVRDVYEAKLDELCHQINMKSNQINQMLVESEEKTKQLEHQIKHKDEVCQRLSEELSMLRDEIKSLKACNLSLSEQAEQMGKLKAELKQMETVIKERELFVKGGIMDRDNLEGTIALAKEEAEKSVKELNAIKRLEDEKELTHFSDLRHSMYEDELEETLGKPVFSLKEDPPKENAFASMERKLKDSNGQSTATDRTQGNPIRSKQELVPCGIKEMATLREKIQPVPCGIIKEMATLREKILLIEGDANLEDAILNGKMDDGSTAAKSLSNMASESVENGTVPSLANRIEETSPAPQYRTSTDSKEMQADVLLKEMKTLRERNSAMESELKDMREKYSELSLRFAVVEGEREELVMNLRSAKNPRKT</sequence>
<feature type="coiled-coil region" evidence="1">
    <location>
        <begin position="294"/>
        <end position="379"/>
    </location>
</feature>
<comment type="caution">
    <text evidence="4">The sequence shown here is derived from an EMBL/GenBank/DDBJ whole genome shotgun (WGS) entry which is preliminary data.</text>
</comment>
<evidence type="ECO:0000313" key="4">
    <source>
        <dbReference type="EMBL" id="GMH09407.1"/>
    </source>
</evidence>